<sequence length="1131" mass="128100">MKFKQYVTQNDIKFMIRTSLVGLFLSIVSAEMLLASGAYGQLLNKKITVSFSESNIPAAFERLESQNIHIAFDAAKYNLAKKKVNAKIFKSNSVRDVMRYLLRETDLMAHDNSVYITLVEKPVQQNGYISGKVIDDRGQPLANASIKLIGTNKSTQSGIDGSYLLNAEPGTYILEVSYLSYQTQRIEGVKIQAGDRTGLNIAMKTQVNALETAVVNVSFKKASVAGLYAAQKNAASVTDGISAEQIARTPDNDMGQVLKRVTGLTTVNNRNVIVRGMSDRYNQAMLDGVVIPSTSQNRRDFSFDIIPTEMVSSVVVNKTATPDVSAEFSGGQVSVNTIDIPEENFTTIQIGSGSNSQTLGKNFYRLGKRHTSEYFGFFDKSSKMPDGIKTWQWNSRSLLLDAPPGYILTDEELNNTPLNPTEFGDAVKYNDLDAIAQSKRFNSDAMRQYKYKAYPNQNMRFSLGRLYQLNNGNRFGFAASVNFRNEQNIVAFNNTRGSALIGAHYIDSTGIGDNGAGTSYRFNSNAGLVANMGYQADGFKVSLRNMYARTYANNYNESIRKVYTDPDPKANRLTYQLPEAMSLQQHQLIGEYQMPWQVKAEGMFTINKIKQQILDERKLSYRITTTIDDQPYFQTPNLLTTAGFSNKGAVTDWRMWTSIDETDYNWSAAFSRKFQRGTGVSTLVKLGYQAWVKKRTLDLFKFLPMTRSTLVGNVSVPAPPIESSYDRLFSNENIGNGDGQAYYYAEGLGGRYYNGEMSSHALFLMADQRLWQKLRLVYGVRAEYFNLNSRQEELYKRKYQKGDTNGAEAYELGVKENNWRFLPSINATFNLTNTFNIRGSYARTVIRPDFREVGMFAMYDFELDGYVSGEQVQSTVIDNLDMRFEWYPSSGEIISLTGYYKYLDKPIELVHRGDDKRNYTFANMESAKNLGLELEIRKNFAFIGDQEWLKDLFISANGTLLKSKVNVLSHWETIDGATPDGPKRRQSRYPGQDRPLMGQSPWLLNLGFGYWGDYFGITTSYNHRGYRTNIGNFNLSAVEYELAPKQLDAQFYARFFNKKMEVKLNLANLLDDWTRYYENTEGFTTANDPQTGDYVTTKVKGDNKYNKADGDIITYRKKDGRRFNLSVTYNF</sequence>
<evidence type="ECO:0000259" key="5">
    <source>
        <dbReference type="Pfam" id="PF00593"/>
    </source>
</evidence>
<dbReference type="Gene3D" id="2.60.40.1120">
    <property type="entry name" value="Carboxypeptidase-like, regulatory domain"/>
    <property type="match status" value="1"/>
</dbReference>
<protein>
    <submittedName>
        <fullName evidence="7">TonB-dependent receptor</fullName>
    </submittedName>
</protein>
<keyword evidence="2 4" id="KW-0472">Membrane</keyword>
<dbReference type="Proteomes" id="UP000515450">
    <property type="component" value="Chromosome"/>
</dbReference>
<evidence type="ECO:0000313" key="7">
    <source>
        <dbReference type="EMBL" id="QMV68570.1"/>
    </source>
</evidence>
<organism evidence="7 8">
    <name type="scientific">Sphingobacterium paramultivorum</name>
    <dbReference type="NCBI Taxonomy" id="2886510"/>
    <lineage>
        <taxon>Bacteria</taxon>
        <taxon>Pseudomonadati</taxon>
        <taxon>Bacteroidota</taxon>
        <taxon>Sphingobacteriia</taxon>
        <taxon>Sphingobacteriales</taxon>
        <taxon>Sphingobacteriaceae</taxon>
        <taxon>Sphingobacterium</taxon>
    </lineage>
</organism>
<evidence type="ECO:0000256" key="4">
    <source>
        <dbReference type="RuleBase" id="RU003357"/>
    </source>
</evidence>
<dbReference type="SUPFAM" id="SSF56935">
    <property type="entry name" value="Porins"/>
    <property type="match status" value="1"/>
</dbReference>
<dbReference type="Gene3D" id="2.170.130.10">
    <property type="entry name" value="TonB-dependent receptor, plug domain"/>
    <property type="match status" value="1"/>
</dbReference>
<accession>A0A7G5E3J5</accession>
<dbReference type="EMBL" id="CP058555">
    <property type="protein sequence ID" value="QMV68570.1"/>
    <property type="molecule type" value="Genomic_DNA"/>
</dbReference>
<dbReference type="InterPro" id="IPR000531">
    <property type="entry name" value="Beta-barrel_TonB"/>
</dbReference>
<dbReference type="SUPFAM" id="SSF49464">
    <property type="entry name" value="Carboxypeptidase regulatory domain-like"/>
    <property type="match status" value="1"/>
</dbReference>
<dbReference type="Pfam" id="PF07715">
    <property type="entry name" value="Plug"/>
    <property type="match status" value="1"/>
</dbReference>
<keyword evidence="4" id="KW-0798">TonB box</keyword>
<dbReference type="InterPro" id="IPR037066">
    <property type="entry name" value="Plug_dom_sf"/>
</dbReference>
<gene>
    <name evidence="7" type="ORF">HS960_13320</name>
</gene>
<proteinExistence type="inferred from homology"/>
<dbReference type="AlphaFoldDB" id="A0A7G5E3J5"/>
<dbReference type="PANTHER" id="PTHR40980">
    <property type="entry name" value="PLUG DOMAIN-CONTAINING PROTEIN"/>
    <property type="match status" value="1"/>
</dbReference>
<evidence type="ECO:0000256" key="1">
    <source>
        <dbReference type="ARBA" id="ARBA00004442"/>
    </source>
</evidence>
<dbReference type="InterPro" id="IPR012910">
    <property type="entry name" value="Plug_dom"/>
</dbReference>
<feature type="domain" description="TonB-dependent receptor-like beta-barrel" evidence="5">
    <location>
        <begin position="625"/>
        <end position="1069"/>
    </location>
</feature>
<keyword evidence="3" id="KW-0998">Cell outer membrane</keyword>
<evidence type="ECO:0000256" key="2">
    <source>
        <dbReference type="ARBA" id="ARBA00023136"/>
    </source>
</evidence>
<reference evidence="7 8" key="1">
    <citation type="journal article" date="2020" name="G3 (Bethesda)">
        <title>CeMbio - The Caenorhabditis elegans Microbiome Resource.</title>
        <authorList>
            <person name="Dirksen P."/>
            <person name="Assie A."/>
            <person name="Zimmermann J."/>
            <person name="Zhang F."/>
            <person name="Tietje A.M."/>
            <person name="Marsh S.A."/>
            <person name="Felix M.A."/>
            <person name="Shapira M."/>
            <person name="Kaleta C."/>
            <person name="Schulenburg H."/>
            <person name="Samuel B."/>
        </authorList>
    </citation>
    <scope>NUCLEOTIDE SEQUENCE [LARGE SCALE GENOMIC DNA]</scope>
    <source>
        <strain evidence="7 8">BIGb0170</strain>
    </source>
</reference>
<dbReference type="GO" id="GO:0009279">
    <property type="term" value="C:cell outer membrane"/>
    <property type="evidence" value="ECO:0007669"/>
    <property type="project" value="UniProtKB-SubCell"/>
</dbReference>
<keyword evidence="8" id="KW-1185">Reference proteome</keyword>
<evidence type="ECO:0000313" key="8">
    <source>
        <dbReference type="Proteomes" id="UP000515450"/>
    </source>
</evidence>
<dbReference type="InterPro" id="IPR036942">
    <property type="entry name" value="Beta-barrel_TonB_sf"/>
</dbReference>
<evidence type="ECO:0000256" key="3">
    <source>
        <dbReference type="ARBA" id="ARBA00023237"/>
    </source>
</evidence>
<comment type="subcellular location">
    <subcellularLocation>
        <location evidence="1 4">Cell outer membrane</location>
    </subcellularLocation>
</comment>
<dbReference type="InterPro" id="IPR008969">
    <property type="entry name" value="CarboxyPept-like_regulatory"/>
</dbReference>
<comment type="similarity">
    <text evidence="4">Belongs to the TonB-dependent receptor family.</text>
</comment>
<dbReference type="Gene3D" id="2.40.170.20">
    <property type="entry name" value="TonB-dependent receptor, beta-barrel domain"/>
    <property type="match status" value="1"/>
</dbReference>
<dbReference type="Pfam" id="PF13620">
    <property type="entry name" value="CarboxypepD_reg"/>
    <property type="match status" value="1"/>
</dbReference>
<evidence type="ECO:0000259" key="6">
    <source>
        <dbReference type="Pfam" id="PF07715"/>
    </source>
</evidence>
<name>A0A7G5E3J5_9SPHI</name>
<dbReference type="PANTHER" id="PTHR40980:SF4">
    <property type="entry name" value="TONB-DEPENDENT RECEPTOR-LIKE BETA-BARREL DOMAIN-CONTAINING PROTEIN"/>
    <property type="match status" value="1"/>
</dbReference>
<dbReference type="Pfam" id="PF00593">
    <property type="entry name" value="TonB_dep_Rec_b-barrel"/>
    <property type="match status" value="1"/>
</dbReference>
<keyword evidence="7" id="KW-0675">Receptor</keyword>
<feature type="domain" description="TonB-dependent receptor plug" evidence="6">
    <location>
        <begin position="232"/>
        <end position="322"/>
    </location>
</feature>